<proteinExistence type="predicted"/>
<dbReference type="InterPro" id="IPR010022">
    <property type="entry name" value="XkdX"/>
</dbReference>
<gene>
    <name evidence="1" type="ORF">H4Q31_04155</name>
</gene>
<name>A0A841TBY1_9BACL</name>
<dbReference type="RefSeq" id="WP_185177810.1">
    <property type="nucleotide sequence ID" value="NZ_CBCSEP010000004.1"/>
</dbReference>
<dbReference type="Pfam" id="PF09693">
    <property type="entry name" value="Phage_XkdX"/>
    <property type="match status" value="1"/>
</dbReference>
<sequence>MYFDWIKQFYDAGMPGYDAEGIKVFVAAGWITAEQFKDITDVDYAASA</sequence>
<dbReference type="AlphaFoldDB" id="A0A841TBY1"/>
<comment type="caution">
    <text evidence="1">The sequence shown here is derived from an EMBL/GenBank/DDBJ whole genome shotgun (WGS) entry which is preliminary data.</text>
</comment>
<reference evidence="1 2" key="1">
    <citation type="submission" date="2020-08" db="EMBL/GenBank/DDBJ databases">
        <title>Cohnella phylogeny.</title>
        <authorList>
            <person name="Dunlap C."/>
        </authorList>
    </citation>
    <scope>NUCLEOTIDE SEQUENCE [LARGE SCALE GENOMIC DNA]</scope>
    <source>
        <strain evidence="1 2">DSM 103658</strain>
    </source>
</reference>
<evidence type="ECO:0000313" key="2">
    <source>
        <dbReference type="Proteomes" id="UP000574133"/>
    </source>
</evidence>
<dbReference type="Proteomes" id="UP000574133">
    <property type="component" value="Unassembled WGS sequence"/>
</dbReference>
<organism evidence="1 2">
    <name type="scientific">Cohnella lubricantis</name>
    <dbReference type="NCBI Taxonomy" id="2163172"/>
    <lineage>
        <taxon>Bacteria</taxon>
        <taxon>Bacillati</taxon>
        <taxon>Bacillota</taxon>
        <taxon>Bacilli</taxon>
        <taxon>Bacillales</taxon>
        <taxon>Paenibacillaceae</taxon>
        <taxon>Cohnella</taxon>
    </lineage>
</organism>
<accession>A0A841TBY1</accession>
<protein>
    <submittedName>
        <fullName evidence="1">XkdX family protein</fullName>
    </submittedName>
</protein>
<evidence type="ECO:0000313" key="1">
    <source>
        <dbReference type="EMBL" id="MBB6676517.1"/>
    </source>
</evidence>
<keyword evidence="2" id="KW-1185">Reference proteome</keyword>
<dbReference type="EMBL" id="JACJVN010000017">
    <property type="protein sequence ID" value="MBB6676517.1"/>
    <property type="molecule type" value="Genomic_DNA"/>
</dbReference>